<proteinExistence type="predicted"/>
<comment type="caution">
    <text evidence="1">The sequence shown here is derived from an EMBL/GenBank/DDBJ whole genome shotgun (WGS) entry which is preliminary data.</text>
</comment>
<accession>A0ACB9LU36</accession>
<gene>
    <name evidence="1" type="ORF">L6164_027806</name>
</gene>
<reference evidence="1 2" key="1">
    <citation type="journal article" date="2022" name="DNA Res.">
        <title>Chromosomal-level genome assembly of the orchid tree Bauhinia variegata (Leguminosae; Cercidoideae) supports the allotetraploid origin hypothesis of Bauhinia.</title>
        <authorList>
            <person name="Zhong Y."/>
            <person name="Chen Y."/>
            <person name="Zheng D."/>
            <person name="Pang J."/>
            <person name="Liu Y."/>
            <person name="Luo S."/>
            <person name="Meng S."/>
            <person name="Qian L."/>
            <person name="Wei D."/>
            <person name="Dai S."/>
            <person name="Zhou R."/>
        </authorList>
    </citation>
    <scope>NUCLEOTIDE SEQUENCE [LARGE SCALE GENOMIC DNA]</scope>
    <source>
        <strain evidence="1">BV-YZ2020</strain>
    </source>
</reference>
<organism evidence="1 2">
    <name type="scientific">Bauhinia variegata</name>
    <name type="common">Purple orchid tree</name>
    <name type="synonym">Phanera variegata</name>
    <dbReference type="NCBI Taxonomy" id="167791"/>
    <lineage>
        <taxon>Eukaryota</taxon>
        <taxon>Viridiplantae</taxon>
        <taxon>Streptophyta</taxon>
        <taxon>Embryophyta</taxon>
        <taxon>Tracheophyta</taxon>
        <taxon>Spermatophyta</taxon>
        <taxon>Magnoliopsida</taxon>
        <taxon>eudicotyledons</taxon>
        <taxon>Gunneridae</taxon>
        <taxon>Pentapetalae</taxon>
        <taxon>rosids</taxon>
        <taxon>fabids</taxon>
        <taxon>Fabales</taxon>
        <taxon>Fabaceae</taxon>
        <taxon>Cercidoideae</taxon>
        <taxon>Cercideae</taxon>
        <taxon>Bauhiniinae</taxon>
        <taxon>Bauhinia</taxon>
    </lineage>
</organism>
<sequence length="384" mass="42934">MQRSLSFSLPYALLHMKEMISACSQRSMKELYARNTRDLPLEVIRIRISGRECGLDGFMFHSCRGFALKPGESAKLQISYQTDFSSAMVLQDLELVLATGIFLMPLKANFPHDMLSIFGDDRASTMHTSCGRYSEQEISRHLMPTPENHKQTNHLSDTPNEKDLQSSAVQSSDTLEASQVDHLMIKTGKERGRRRRKRKGLAAKLTASSEQTLETRTSVTTVALKHFEKNQASVSAAETNKLEPEIRLKCCTNHLSFYPQGLHSAPKAVEIPSTCLPGGSSSDGSRHVSLLRQHRHLVLPLMLELLDPNLVNQKTIEVHEERPEDEYAYDIWGNHFSGIHLAGGSKNVTRMMSTPAENNIDSFFVGGPQTLVTNSEANNNKNKL</sequence>
<dbReference type="EMBL" id="CM039436">
    <property type="protein sequence ID" value="KAI4314950.1"/>
    <property type="molecule type" value="Genomic_DNA"/>
</dbReference>
<protein>
    <submittedName>
        <fullName evidence="1">Uncharacterized protein</fullName>
    </submittedName>
</protein>
<name>A0ACB9LU36_BAUVA</name>
<evidence type="ECO:0000313" key="2">
    <source>
        <dbReference type="Proteomes" id="UP000828941"/>
    </source>
</evidence>
<keyword evidence="2" id="KW-1185">Reference proteome</keyword>
<dbReference type="Proteomes" id="UP000828941">
    <property type="component" value="Chromosome 11"/>
</dbReference>
<evidence type="ECO:0000313" key="1">
    <source>
        <dbReference type="EMBL" id="KAI4314950.1"/>
    </source>
</evidence>